<dbReference type="HOGENOM" id="CLU_701624_0_0_11"/>
<feature type="compositionally biased region" description="Basic and acidic residues" evidence="1">
    <location>
        <begin position="370"/>
        <end position="379"/>
    </location>
</feature>
<feature type="compositionally biased region" description="Polar residues" evidence="1">
    <location>
        <begin position="382"/>
        <end position="393"/>
    </location>
</feature>
<evidence type="ECO:0000256" key="1">
    <source>
        <dbReference type="SAM" id="MobiDB-lite"/>
    </source>
</evidence>
<reference evidence="3" key="2">
    <citation type="submission" date="2010-01" db="EMBL/GenBank/DDBJ databases">
        <title>The complete genome of Geodermatophilus obscurus DSM 43160.</title>
        <authorList>
            <consortium name="US DOE Joint Genome Institute (JGI-PGF)"/>
            <person name="Lucas S."/>
            <person name="Copeland A."/>
            <person name="Lapidus A."/>
            <person name="Glavina del Rio T."/>
            <person name="Dalin E."/>
            <person name="Tice H."/>
            <person name="Bruce D."/>
            <person name="Goodwin L."/>
            <person name="Pitluck S."/>
            <person name="Kyrpides N."/>
            <person name="Mavromatis K."/>
            <person name="Ivanova N."/>
            <person name="Munk A.C."/>
            <person name="Brettin T."/>
            <person name="Detter J.C."/>
            <person name="Han C."/>
            <person name="Larimer F."/>
            <person name="Land M."/>
            <person name="Hauser L."/>
            <person name="Markowitz V."/>
            <person name="Cheng J.-F."/>
            <person name="Hugenholtz P."/>
            <person name="Woyke T."/>
            <person name="Wu D."/>
            <person name="Jando M."/>
            <person name="Schneider S."/>
            <person name="Klenk H.-P."/>
            <person name="Eisen J.A."/>
        </authorList>
    </citation>
    <scope>NUCLEOTIDE SEQUENCE [LARGE SCALE GENOMIC DNA]</scope>
    <source>
        <strain evidence="3">ATCC 25078 / DSM 43160 / JCM 3152 / KCC A-0152 / KCTC 9177 / NBRC 13315 / NRRL B-3577 / G-20</strain>
    </source>
</reference>
<dbReference type="AlphaFoldDB" id="D2SF10"/>
<accession>D2SF10</accession>
<feature type="region of interest" description="Disordered" evidence="1">
    <location>
        <begin position="364"/>
        <end position="393"/>
    </location>
</feature>
<dbReference type="Proteomes" id="UP000001382">
    <property type="component" value="Chromosome"/>
</dbReference>
<evidence type="ECO:0000313" key="3">
    <source>
        <dbReference type="Proteomes" id="UP000001382"/>
    </source>
</evidence>
<name>D2SF10_GEOOG</name>
<proteinExistence type="predicted"/>
<organism evidence="2 3">
    <name type="scientific">Geodermatophilus obscurus (strain ATCC 25078 / DSM 43160 / JCM 3152 / CCUG 61914 / KCC A-0152 / KCTC 9177 / NBRC 13315 / NRRL B-3577 / G-20)</name>
    <dbReference type="NCBI Taxonomy" id="526225"/>
    <lineage>
        <taxon>Bacteria</taxon>
        <taxon>Bacillati</taxon>
        <taxon>Actinomycetota</taxon>
        <taxon>Actinomycetes</taxon>
        <taxon>Geodermatophilales</taxon>
        <taxon>Geodermatophilaceae</taxon>
        <taxon>Geodermatophilus</taxon>
    </lineage>
</organism>
<reference evidence="2 3" key="1">
    <citation type="journal article" date="2010" name="Stand. Genomic Sci.">
        <title>Complete genome sequence of Geodermatophilus obscurus type strain (G-20).</title>
        <authorList>
            <person name="Ivanova N."/>
            <person name="Sikorski J."/>
            <person name="Jando M."/>
            <person name="Munk C."/>
            <person name="Lapidus A."/>
            <person name="Glavina Del Rio T."/>
            <person name="Copeland A."/>
            <person name="Tice H."/>
            <person name="Cheng J.-F."/>
            <person name="Lucas S."/>
            <person name="Chen F."/>
            <person name="Nolan M."/>
            <person name="Bruce D."/>
            <person name="Goodwin L."/>
            <person name="Pitluck S."/>
            <person name="Mavromatis K."/>
            <person name="Mikhailova N."/>
            <person name="Pati A."/>
            <person name="Chen A."/>
            <person name="Palaniappan K."/>
            <person name="Land M."/>
            <person name="Hauser L."/>
            <person name="Chang Y.-J."/>
            <person name="Jeffries C.D."/>
            <person name="Meincke L."/>
            <person name="Brettin T."/>
            <person name="Detter J.C."/>
            <person name="Detter J.C."/>
            <person name="Rohde M."/>
            <person name="Goeker M."/>
            <person name="Bristow J."/>
            <person name="Eisen J.A."/>
            <person name="Markowitz V."/>
            <person name="Hugenholtz P."/>
            <person name="Kyrpides N.C."/>
            <person name="Klenk H.-P."/>
        </authorList>
    </citation>
    <scope>NUCLEOTIDE SEQUENCE [LARGE SCALE GENOMIC DNA]</scope>
    <source>
        <strain evidence="3">ATCC 25078 / DSM 43160 / JCM 3152 / KCC A-0152 / KCTC 9177 / NBRC 13315 / NRRL B-3577 / G-20</strain>
    </source>
</reference>
<protein>
    <submittedName>
        <fullName evidence="2">Uncharacterized protein</fullName>
    </submittedName>
</protein>
<evidence type="ECO:0000313" key="2">
    <source>
        <dbReference type="EMBL" id="ADB74700.1"/>
    </source>
</evidence>
<dbReference type="KEGG" id="gob:Gobs_2010"/>
<keyword evidence="3" id="KW-1185">Reference proteome</keyword>
<gene>
    <name evidence="2" type="ordered locus">Gobs_2010</name>
</gene>
<dbReference type="EMBL" id="CP001867">
    <property type="protein sequence ID" value="ADB74700.1"/>
    <property type="molecule type" value="Genomic_DNA"/>
</dbReference>
<sequence length="393" mass="41058">MGEGLGEVALLISGDADLLGVEAEGIQGGEPLGIGRRDEFRQRHHQDGGVQDVVILVLHERLTSCRPAPLHDPPVDVVAGALPPGPVGGQAATVGHADGALDGHPAHQPRVQELLAPAAGLPDALVGLVPVVADPVDETAEALPRITGDGLRPLVVQVHGVDQLAVDVQLELLGRAVADPDGGRALVPLQVRELLLGQVGAAVCAVHDLQGARGVVVCRWDVLREEVHERGCLAGEAQPQERVDAEGSVANPHEAVVPVPLATGLFGQAGRGRGDDGARRCIGQQLQRQRRPVDHLAPAAAVARRRQPAPPVRDRGVEELLRLGAGATARRGIPVDAVEGEHRRVALDQGELRFDIAPVAAEGGTVAVSDSDRSVEPKRTPPSRSSTVCVRRP</sequence>